<accession>A0ABR3DDL2</accession>
<keyword evidence="3" id="KW-1185">Reference proteome</keyword>
<evidence type="ECO:0000256" key="1">
    <source>
        <dbReference type="SAM" id="MobiDB-lite"/>
    </source>
</evidence>
<protein>
    <submittedName>
        <fullName evidence="2">Uncharacterized protein</fullName>
    </submittedName>
</protein>
<feature type="compositionally biased region" description="Basic and acidic residues" evidence="1">
    <location>
        <begin position="215"/>
        <end position="232"/>
    </location>
</feature>
<evidence type="ECO:0000313" key="3">
    <source>
        <dbReference type="Proteomes" id="UP001451303"/>
    </source>
</evidence>
<sequence>MELDIGPAEKKFARFPLFLDRRVTENGKNSYSELLLRHCAPHDETCHRVQIPSAGKVLEKERRRNLVSPRRYTYTSFELCLYVGLLTSWIDRITKPGAIPNSMDRDLESQMSGIHDELHVAMYMAKQEAAFAGLSNPSTYHRPRPTILRNTRLTADTTGPGALVQGLLSPSRYRRKLINPLRTFRARKACYGPTGRPAFDFHNAHRFKSVRPSRPRHDALAGPQRQEKRVDAQRQGLGRGNPRTKTGVSTPPVWPYLPHKPGAFNHGCREDGRVNSLIASTLGRPLDKAAEVARRLILQDARPVQDRNL</sequence>
<reference evidence="2 3" key="1">
    <citation type="submission" date="2023-09" db="EMBL/GenBank/DDBJ databases">
        <title>Multi-omics analysis of a traditional fermented food reveals byproduct-associated fungal strains for waste-to-food upcycling.</title>
        <authorList>
            <consortium name="Lawrence Berkeley National Laboratory"/>
            <person name="Rekdal V.M."/>
            <person name="Villalobos-Escobedo J.M."/>
            <person name="Rodriguez-Valeron N."/>
            <person name="Garcia M.O."/>
            <person name="Vasquez D.P."/>
            <person name="Damayanti I."/>
            <person name="Sorensen P.M."/>
            <person name="Baidoo E.E."/>
            <person name="De Carvalho A.C."/>
            <person name="Riley R."/>
            <person name="Lipzen A."/>
            <person name="He G."/>
            <person name="Yan M."/>
            <person name="Haridas S."/>
            <person name="Daum C."/>
            <person name="Yoshinaga Y."/>
            <person name="Ng V."/>
            <person name="Grigoriev I.V."/>
            <person name="Munk R."/>
            <person name="Nuraida L."/>
            <person name="Wijaya C.H."/>
            <person name="Morales P.-C."/>
            <person name="Keasling J.D."/>
        </authorList>
    </citation>
    <scope>NUCLEOTIDE SEQUENCE [LARGE SCALE GENOMIC DNA]</scope>
    <source>
        <strain evidence="2 3">FGSC 2613</strain>
    </source>
</reference>
<feature type="region of interest" description="Disordered" evidence="1">
    <location>
        <begin position="210"/>
        <end position="255"/>
    </location>
</feature>
<name>A0ABR3DDL2_NEUIN</name>
<dbReference type="Proteomes" id="UP001451303">
    <property type="component" value="Unassembled WGS sequence"/>
</dbReference>
<comment type="caution">
    <text evidence="2">The sequence shown here is derived from an EMBL/GenBank/DDBJ whole genome shotgun (WGS) entry which is preliminary data.</text>
</comment>
<proteinExistence type="predicted"/>
<evidence type="ECO:0000313" key="2">
    <source>
        <dbReference type="EMBL" id="KAL0469983.1"/>
    </source>
</evidence>
<dbReference type="EMBL" id="JAVLET010000005">
    <property type="protein sequence ID" value="KAL0469983.1"/>
    <property type="molecule type" value="Genomic_DNA"/>
</dbReference>
<organism evidence="2 3">
    <name type="scientific">Neurospora intermedia</name>
    <dbReference type="NCBI Taxonomy" id="5142"/>
    <lineage>
        <taxon>Eukaryota</taxon>
        <taxon>Fungi</taxon>
        <taxon>Dikarya</taxon>
        <taxon>Ascomycota</taxon>
        <taxon>Pezizomycotina</taxon>
        <taxon>Sordariomycetes</taxon>
        <taxon>Sordariomycetidae</taxon>
        <taxon>Sordariales</taxon>
        <taxon>Sordariaceae</taxon>
        <taxon>Neurospora</taxon>
    </lineage>
</organism>
<gene>
    <name evidence="2" type="ORF">QR685DRAFT_607027</name>
</gene>